<dbReference type="GO" id="GO:0070080">
    <property type="term" value="F:titin Z domain binding"/>
    <property type="evidence" value="ECO:0007669"/>
    <property type="project" value="TreeGrafter"/>
</dbReference>
<dbReference type="GO" id="GO:0030018">
    <property type="term" value="C:Z disc"/>
    <property type="evidence" value="ECO:0007669"/>
    <property type="project" value="TreeGrafter"/>
</dbReference>
<feature type="compositionally biased region" description="Polar residues" evidence="1">
    <location>
        <begin position="170"/>
        <end position="179"/>
    </location>
</feature>
<dbReference type="GO" id="GO:0030241">
    <property type="term" value="P:skeletal muscle myosin thick filament assembly"/>
    <property type="evidence" value="ECO:0007669"/>
    <property type="project" value="TreeGrafter"/>
</dbReference>
<dbReference type="Gene3D" id="2.20.160.10">
    <property type="entry name" value="titin domain like"/>
    <property type="match status" value="1"/>
</dbReference>
<reference evidence="2 3" key="1">
    <citation type="submission" date="2020-06" db="EMBL/GenBank/DDBJ databases">
        <authorList>
            <consortium name="Wellcome Sanger Institute Data Sharing"/>
        </authorList>
    </citation>
    <scope>NUCLEOTIDE SEQUENCE [LARGE SCALE GENOMIC DNA]</scope>
</reference>
<accession>A0AAY4AW26</accession>
<name>A0AAY4AW26_9TELE</name>
<dbReference type="InterPro" id="IPR015667">
    <property type="entry name" value="Telethonin"/>
</dbReference>
<gene>
    <name evidence="2" type="primary">TCAP</name>
</gene>
<evidence type="ECO:0000256" key="1">
    <source>
        <dbReference type="SAM" id="MobiDB-lite"/>
    </source>
</evidence>
<sequence length="179" mass="20058">MQPSAVVEKRGGRVAEAELSCSVREENAARKESYAADWHSVRMRMRPEDRQSLAMNDDERRESLTRHWEARPLSQSCPSGVVRMGTMEVGIREHQLLPHRNTLPLPIFRPAELGTRLGRGAPHTLEDLSPAQSPSGACPNKRAISEIMKDLPPVKPMRMEFAKSPRTLGRSVSQEAQRG</sequence>
<reference evidence="2" key="3">
    <citation type="submission" date="2025-09" db="UniProtKB">
        <authorList>
            <consortium name="Ensembl"/>
        </authorList>
    </citation>
    <scope>IDENTIFICATION</scope>
</reference>
<dbReference type="PANTHER" id="PTHR15143:SF0">
    <property type="entry name" value="TELETHONIN"/>
    <property type="match status" value="1"/>
</dbReference>
<dbReference type="AlphaFoldDB" id="A0AAY4AW26"/>
<dbReference type="GO" id="GO:0031432">
    <property type="term" value="F:titin binding"/>
    <property type="evidence" value="ECO:0007669"/>
    <property type="project" value="TreeGrafter"/>
</dbReference>
<reference evidence="2" key="2">
    <citation type="submission" date="2025-08" db="UniProtKB">
        <authorList>
            <consortium name="Ensembl"/>
        </authorList>
    </citation>
    <scope>IDENTIFICATION</scope>
</reference>
<dbReference type="Pfam" id="PF09470">
    <property type="entry name" value="Telethonin"/>
    <property type="match status" value="1"/>
</dbReference>
<protein>
    <recommendedName>
        <fullName evidence="4">Telethonin</fullName>
    </recommendedName>
</protein>
<evidence type="ECO:0000313" key="2">
    <source>
        <dbReference type="Ensembl" id="ENSDCDP00010013014.1"/>
    </source>
</evidence>
<dbReference type="GO" id="GO:0003009">
    <property type="term" value="P:skeletal muscle contraction"/>
    <property type="evidence" value="ECO:0007669"/>
    <property type="project" value="TreeGrafter"/>
</dbReference>
<dbReference type="GO" id="GO:0060048">
    <property type="term" value="P:cardiac muscle contraction"/>
    <property type="evidence" value="ECO:0007669"/>
    <property type="project" value="TreeGrafter"/>
</dbReference>
<dbReference type="GeneID" id="114794607"/>
<dbReference type="GO" id="GO:0030674">
    <property type="term" value="F:protein-macromolecule adaptor activity"/>
    <property type="evidence" value="ECO:0007669"/>
    <property type="project" value="TreeGrafter"/>
</dbReference>
<dbReference type="Ensembl" id="ENSDCDT00010013717.1">
    <property type="protein sequence ID" value="ENSDCDP00010013014.1"/>
    <property type="gene ID" value="ENSDCDG00010005921.1"/>
</dbReference>
<dbReference type="GO" id="GO:0048769">
    <property type="term" value="P:sarcomerogenesis"/>
    <property type="evidence" value="ECO:0007669"/>
    <property type="project" value="TreeGrafter"/>
</dbReference>
<dbReference type="PANTHER" id="PTHR15143">
    <property type="entry name" value="TELETHONIN"/>
    <property type="match status" value="1"/>
</dbReference>
<feature type="region of interest" description="Disordered" evidence="1">
    <location>
        <begin position="119"/>
        <end position="179"/>
    </location>
</feature>
<dbReference type="GeneTree" id="ENSGT00390000012014"/>
<evidence type="ECO:0000313" key="3">
    <source>
        <dbReference type="Proteomes" id="UP000694580"/>
    </source>
</evidence>
<evidence type="ECO:0008006" key="4">
    <source>
        <dbReference type="Google" id="ProtNLM"/>
    </source>
</evidence>
<organism evidence="2 3">
    <name type="scientific">Denticeps clupeoides</name>
    <name type="common">denticle herring</name>
    <dbReference type="NCBI Taxonomy" id="299321"/>
    <lineage>
        <taxon>Eukaryota</taxon>
        <taxon>Metazoa</taxon>
        <taxon>Chordata</taxon>
        <taxon>Craniata</taxon>
        <taxon>Vertebrata</taxon>
        <taxon>Euteleostomi</taxon>
        <taxon>Actinopterygii</taxon>
        <taxon>Neopterygii</taxon>
        <taxon>Teleostei</taxon>
        <taxon>Clupei</taxon>
        <taxon>Clupeiformes</taxon>
        <taxon>Denticipitoidei</taxon>
        <taxon>Denticipitidae</taxon>
        <taxon>Denticeps</taxon>
    </lineage>
</organism>
<proteinExistence type="predicted"/>
<dbReference type="RefSeq" id="XP_028843093.1">
    <property type="nucleotide sequence ID" value="XM_028987260.1"/>
</dbReference>
<dbReference type="GO" id="GO:0008307">
    <property type="term" value="F:structural constituent of muscle"/>
    <property type="evidence" value="ECO:0007669"/>
    <property type="project" value="TreeGrafter"/>
</dbReference>
<dbReference type="Proteomes" id="UP000694580">
    <property type="component" value="Chromosome 7"/>
</dbReference>
<keyword evidence="3" id="KW-1185">Reference proteome</keyword>
<dbReference type="GO" id="GO:0035995">
    <property type="term" value="P:detection of muscle stretch"/>
    <property type="evidence" value="ECO:0007669"/>
    <property type="project" value="TreeGrafter"/>
</dbReference>
<dbReference type="GO" id="GO:0055008">
    <property type="term" value="P:cardiac muscle tissue morphogenesis"/>
    <property type="evidence" value="ECO:0007669"/>
    <property type="project" value="TreeGrafter"/>
</dbReference>
<dbReference type="GO" id="GO:0030240">
    <property type="term" value="P:skeletal muscle thin filament assembly"/>
    <property type="evidence" value="ECO:0007669"/>
    <property type="project" value="TreeGrafter"/>
</dbReference>
<dbReference type="GO" id="GO:0055003">
    <property type="term" value="P:cardiac myofibril assembly"/>
    <property type="evidence" value="ECO:0007669"/>
    <property type="project" value="TreeGrafter"/>
</dbReference>
<dbReference type="InterPro" id="IPR023111">
    <property type="entry name" value="Titin-like_dom_sf"/>
</dbReference>